<dbReference type="PANTHER" id="PTHR36727">
    <property type="entry name" value="NAD(P)H-QUINONE OXIDOREDUCTASE SUBUNIT L, CHLOROPLASTIC"/>
    <property type="match status" value="1"/>
</dbReference>
<evidence type="ECO:0000256" key="6">
    <source>
        <dbReference type="ARBA" id="ARBA00022967"/>
    </source>
</evidence>
<feature type="transmembrane region" description="Helical" evidence="13">
    <location>
        <begin position="186"/>
        <end position="206"/>
    </location>
</feature>
<keyword evidence="6" id="KW-1278">Translocase</keyword>
<evidence type="ECO:0000256" key="2">
    <source>
        <dbReference type="ARBA" id="ARBA00022692"/>
    </source>
</evidence>
<keyword evidence="9" id="KW-0793">Thylakoid</keyword>
<keyword evidence="7 13" id="KW-1133">Transmembrane helix</keyword>
<comment type="catalytic activity">
    <reaction evidence="12">
        <text>a plastoquinone + NADH + (n+1) H(+)(in) = a plastoquinol + NAD(+) + n H(+)(out)</text>
        <dbReference type="Rhea" id="RHEA:42608"/>
        <dbReference type="Rhea" id="RHEA-COMP:9561"/>
        <dbReference type="Rhea" id="RHEA-COMP:9562"/>
        <dbReference type="ChEBI" id="CHEBI:15378"/>
        <dbReference type="ChEBI" id="CHEBI:17757"/>
        <dbReference type="ChEBI" id="CHEBI:57540"/>
        <dbReference type="ChEBI" id="CHEBI:57945"/>
        <dbReference type="ChEBI" id="CHEBI:62192"/>
    </reaction>
</comment>
<comment type="subcellular location">
    <subcellularLocation>
        <location evidence="1">Membrane</location>
        <topology evidence="1">Multi-pass membrane protein</topology>
    </subcellularLocation>
</comment>
<evidence type="ECO:0000313" key="14">
    <source>
        <dbReference type="EMBL" id="KAK2991157.1"/>
    </source>
</evidence>
<dbReference type="EMBL" id="JAVXUO010000561">
    <property type="protein sequence ID" value="KAK2991157.1"/>
    <property type="molecule type" value="Genomic_DNA"/>
</dbReference>
<dbReference type="PANTHER" id="PTHR36727:SF2">
    <property type="entry name" value="NAD(P)H-QUINONE OXIDOREDUCTASE SUBUNIT L, CHLOROPLASTIC"/>
    <property type="match status" value="1"/>
</dbReference>
<evidence type="ECO:0000256" key="4">
    <source>
        <dbReference type="ARBA" id="ARBA00022857"/>
    </source>
</evidence>
<comment type="caution">
    <text evidence="14">The sequence shown here is derived from an EMBL/GenBank/DDBJ whole genome shotgun (WGS) entry which is preliminary data.</text>
</comment>
<proteinExistence type="predicted"/>
<reference evidence="14" key="1">
    <citation type="submission" date="2022-12" db="EMBL/GenBank/DDBJ databases">
        <title>Draft genome assemblies for two species of Escallonia (Escalloniales).</title>
        <authorList>
            <person name="Chanderbali A."/>
            <person name="Dervinis C."/>
            <person name="Anghel I."/>
            <person name="Soltis D."/>
            <person name="Soltis P."/>
            <person name="Zapata F."/>
        </authorList>
    </citation>
    <scope>NUCLEOTIDE SEQUENCE</scope>
    <source>
        <strain evidence="14">UCBG92.1500</strain>
        <tissue evidence="14">Leaf</tissue>
    </source>
</reference>
<evidence type="ECO:0000256" key="10">
    <source>
        <dbReference type="ARBA" id="ARBA00023136"/>
    </source>
</evidence>
<dbReference type="GO" id="GO:0016020">
    <property type="term" value="C:membrane"/>
    <property type="evidence" value="ECO:0007669"/>
    <property type="project" value="UniProtKB-SubCell"/>
</dbReference>
<keyword evidence="8" id="KW-0520">NAD</keyword>
<gene>
    <name evidence="14" type="ORF">RJ640_029732</name>
</gene>
<evidence type="ECO:0000256" key="7">
    <source>
        <dbReference type="ARBA" id="ARBA00022989"/>
    </source>
</evidence>
<evidence type="ECO:0000256" key="5">
    <source>
        <dbReference type="ARBA" id="ARBA00022957"/>
    </source>
</evidence>
<feature type="transmembrane region" description="Helical" evidence="13">
    <location>
        <begin position="118"/>
        <end position="138"/>
    </location>
</feature>
<dbReference type="GO" id="GO:0048038">
    <property type="term" value="F:quinone binding"/>
    <property type="evidence" value="ECO:0007669"/>
    <property type="project" value="UniProtKB-KW"/>
</dbReference>
<evidence type="ECO:0000256" key="11">
    <source>
        <dbReference type="ARBA" id="ARBA00047726"/>
    </source>
</evidence>
<evidence type="ECO:0000256" key="8">
    <source>
        <dbReference type="ARBA" id="ARBA00023027"/>
    </source>
</evidence>
<dbReference type="InterPro" id="IPR019654">
    <property type="entry name" value="NADH-quinone_OxRdatse_su_L"/>
</dbReference>
<keyword evidence="3" id="KW-0874">Quinone</keyword>
<evidence type="ECO:0000256" key="9">
    <source>
        <dbReference type="ARBA" id="ARBA00023078"/>
    </source>
</evidence>
<dbReference type="Proteomes" id="UP001187471">
    <property type="component" value="Unassembled WGS sequence"/>
</dbReference>
<evidence type="ECO:0000256" key="1">
    <source>
        <dbReference type="ARBA" id="ARBA00004141"/>
    </source>
</evidence>
<evidence type="ECO:0000256" key="13">
    <source>
        <dbReference type="SAM" id="Phobius"/>
    </source>
</evidence>
<comment type="catalytic activity">
    <reaction evidence="11">
        <text>a plastoquinone + NADPH + (n+1) H(+)(in) = a plastoquinol + NADP(+) + n H(+)(out)</text>
        <dbReference type="Rhea" id="RHEA:42612"/>
        <dbReference type="Rhea" id="RHEA-COMP:9561"/>
        <dbReference type="Rhea" id="RHEA-COMP:9562"/>
        <dbReference type="ChEBI" id="CHEBI:15378"/>
        <dbReference type="ChEBI" id="CHEBI:17757"/>
        <dbReference type="ChEBI" id="CHEBI:57783"/>
        <dbReference type="ChEBI" id="CHEBI:58349"/>
        <dbReference type="ChEBI" id="CHEBI:62192"/>
    </reaction>
</comment>
<name>A0AA88UVM2_9ASTE</name>
<evidence type="ECO:0000256" key="12">
    <source>
        <dbReference type="ARBA" id="ARBA00048026"/>
    </source>
</evidence>
<keyword evidence="2 13" id="KW-0812">Transmembrane</keyword>
<keyword evidence="5" id="KW-0618">Plastoquinone</keyword>
<evidence type="ECO:0000256" key="3">
    <source>
        <dbReference type="ARBA" id="ARBA00022719"/>
    </source>
</evidence>
<organism evidence="14 15">
    <name type="scientific">Escallonia rubra</name>
    <dbReference type="NCBI Taxonomy" id="112253"/>
    <lineage>
        <taxon>Eukaryota</taxon>
        <taxon>Viridiplantae</taxon>
        <taxon>Streptophyta</taxon>
        <taxon>Embryophyta</taxon>
        <taxon>Tracheophyta</taxon>
        <taxon>Spermatophyta</taxon>
        <taxon>Magnoliopsida</taxon>
        <taxon>eudicotyledons</taxon>
        <taxon>Gunneridae</taxon>
        <taxon>Pentapetalae</taxon>
        <taxon>asterids</taxon>
        <taxon>campanulids</taxon>
        <taxon>Escalloniales</taxon>
        <taxon>Escalloniaceae</taxon>
        <taxon>Escallonia</taxon>
    </lineage>
</organism>
<evidence type="ECO:0000313" key="15">
    <source>
        <dbReference type="Proteomes" id="UP001187471"/>
    </source>
</evidence>
<dbReference type="AlphaFoldDB" id="A0AA88UVM2"/>
<accession>A0AA88UVM2</accession>
<feature type="transmembrane region" description="Helical" evidence="13">
    <location>
        <begin position="150"/>
        <end position="174"/>
    </location>
</feature>
<protein>
    <recommendedName>
        <fullName evidence="16">NADH dehydrogenase-like complex L</fullName>
    </recommendedName>
</protein>
<dbReference type="Pfam" id="PF10716">
    <property type="entry name" value="NdhL"/>
    <property type="match status" value="1"/>
</dbReference>
<keyword evidence="15" id="KW-1185">Reference proteome</keyword>
<keyword evidence="10 13" id="KW-0472">Membrane</keyword>
<keyword evidence="4" id="KW-0521">NADP</keyword>
<evidence type="ECO:0008006" key="16">
    <source>
        <dbReference type="Google" id="ProtNLM"/>
    </source>
</evidence>
<sequence length="251" mass="28912">MFLHAINEVKAPGLAKSWFLPGLSKSRRVRWEMKARYGFYYFTKGIRNTKHTHTHTAEKMSSSLGFHIPKALPSLSPSKSRSPRLSIISSQVQSHNPKPDKKLGGISKKATDYSASKIPSLAIQVGALLATVAPPAFAVTGVNDEEDFTWVLIQLGISAFIYFLVVPPFIMNWLRTRWYRRNLFEMYLQFMFVFMFFPGILLWAPFVNFRKFPRDPSMKYPWATPQDTSQLEATYLKYPWAKPEDYDNLSL</sequence>
<dbReference type="GO" id="GO:0016655">
    <property type="term" value="F:oxidoreductase activity, acting on NAD(P)H, quinone or similar compound as acceptor"/>
    <property type="evidence" value="ECO:0007669"/>
    <property type="project" value="InterPro"/>
</dbReference>